<reference evidence="1" key="1">
    <citation type="journal article" date="2014" name="Front. Microbiol.">
        <title>High frequency of phylogenetically diverse reductive dehalogenase-homologous genes in deep subseafloor sedimentary metagenomes.</title>
        <authorList>
            <person name="Kawai M."/>
            <person name="Futagami T."/>
            <person name="Toyoda A."/>
            <person name="Takaki Y."/>
            <person name="Nishi S."/>
            <person name="Hori S."/>
            <person name="Arai W."/>
            <person name="Tsubouchi T."/>
            <person name="Morono Y."/>
            <person name="Uchiyama I."/>
            <person name="Ito T."/>
            <person name="Fujiyama A."/>
            <person name="Inagaki F."/>
            <person name="Takami H."/>
        </authorList>
    </citation>
    <scope>NUCLEOTIDE SEQUENCE</scope>
    <source>
        <strain evidence="1">Expedition CK06-06</strain>
    </source>
</reference>
<dbReference type="AlphaFoldDB" id="X1N7H6"/>
<organism evidence="1">
    <name type="scientific">marine sediment metagenome</name>
    <dbReference type="NCBI Taxonomy" id="412755"/>
    <lineage>
        <taxon>unclassified sequences</taxon>
        <taxon>metagenomes</taxon>
        <taxon>ecological metagenomes</taxon>
    </lineage>
</organism>
<sequence>PETEFEGEIKIVNSEDSDDYCIIPVSLITPVSQNAVDSQLFQFLQRILERFPLLEQILESRLVFNKILNL</sequence>
<feature type="non-terminal residue" evidence="1">
    <location>
        <position position="1"/>
    </location>
</feature>
<protein>
    <submittedName>
        <fullName evidence="1">Uncharacterized protein</fullName>
    </submittedName>
</protein>
<accession>X1N7H6</accession>
<gene>
    <name evidence="1" type="ORF">S06H3_16068</name>
</gene>
<evidence type="ECO:0000313" key="1">
    <source>
        <dbReference type="EMBL" id="GAI14584.1"/>
    </source>
</evidence>
<name>X1N7H6_9ZZZZ</name>
<comment type="caution">
    <text evidence="1">The sequence shown here is derived from an EMBL/GenBank/DDBJ whole genome shotgun (WGS) entry which is preliminary data.</text>
</comment>
<proteinExistence type="predicted"/>
<dbReference type="EMBL" id="BARV01007932">
    <property type="protein sequence ID" value="GAI14584.1"/>
    <property type="molecule type" value="Genomic_DNA"/>
</dbReference>